<feature type="region of interest" description="Disordered" evidence="2">
    <location>
        <begin position="1"/>
        <end position="31"/>
    </location>
</feature>
<proteinExistence type="predicted"/>
<comment type="caution">
    <text evidence="4">The sequence shown here is derived from an EMBL/GenBank/DDBJ whole genome shotgun (WGS) entry which is preliminary data.</text>
</comment>
<dbReference type="GO" id="GO:0016251">
    <property type="term" value="F:RNA polymerase II general transcription initiation factor activity"/>
    <property type="evidence" value="ECO:0007669"/>
    <property type="project" value="InterPro"/>
</dbReference>
<protein>
    <submittedName>
        <fullName evidence="4">Bromodomain containing protein</fullName>
    </submittedName>
</protein>
<feature type="domain" description="Bromo" evidence="3">
    <location>
        <begin position="245"/>
        <end position="319"/>
    </location>
</feature>
<dbReference type="Pfam" id="PF00439">
    <property type="entry name" value="Bromodomain"/>
    <property type="match status" value="1"/>
</dbReference>
<dbReference type="GO" id="GO:0051123">
    <property type="term" value="P:RNA polymerase II preinitiation complex assembly"/>
    <property type="evidence" value="ECO:0007669"/>
    <property type="project" value="TreeGrafter"/>
</dbReference>
<feature type="compositionally biased region" description="Basic and acidic residues" evidence="2">
    <location>
        <begin position="193"/>
        <end position="222"/>
    </location>
</feature>
<dbReference type="EMBL" id="JAGRRH010000012">
    <property type="protein sequence ID" value="KAG7362212.1"/>
    <property type="molecule type" value="Genomic_DNA"/>
</dbReference>
<dbReference type="SMART" id="SM00297">
    <property type="entry name" value="BROMO"/>
    <property type="match status" value="1"/>
</dbReference>
<evidence type="ECO:0000313" key="5">
    <source>
        <dbReference type="Proteomes" id="UP000693970"/>
    </source>
</evidence>
<organism evidence="4 5">
    <name type="scientific">Nitzschia inconspicua</name>
    <dbReference type="NCBI Taxonomy" id="303405"/>
    <lineage>
        <taxon>Eukaryota</taxon>
        <taxon>Sar</taxon>
        <taxon>Stramenopiles</taxon>
        <taxon>Ochrophyta</taxon>
        <taxon>Bacillariophyta</taxon>
        <taxon>Bacillariophyceae</taxon>
        <taxon>Bacillariophycidae</taxon>
        <taxon>Bacillariales</taxon>
        <taxon>Bacillariaceae</taxon>
        <taxon>Nitzschia</taxon>
    </lineage>
</organism>
<dbReference type="InterPro" id="IPR040240">
    <property type="entry name" value="TAF1"/>
</dbReference>
<evidence type="ECO:0000259" key="3">
    <source>
        <dbReference type="PROSITE" id="PS50014"/>
    </source>
</evidence>
<name>A0A9K3LHL9_9STRA</name>
<keyword evidence="1" id="KW-0103">Bromodomain</keyword>
<dbReference type="GO" id="GO:0005669">
    <property type="term" value="C:transcription factor TFIID complex"/>
    <property type="evidence" value="ECO:0007669"/>
    <property type="project" value="InterPro"/>
</dbReference>
<dbReference type="PANTHER" id="PTHR13900">
    <property type="entry name" value="TRANSCRIPTION INITIATION FACTOR TFIID"/>
    <property type="match status" value="1"/>
</dbReference>
<reference evidence="4" key="2">
    <citation type="submission" date="2021-04" db="EMBL/GenBank/DDBJ databases">
        <authorList>
            <person name="Podell S."/>
        </authorList>
    </citation>
    <scope>NUCLEOTIDE SEQUENCE</scope>
    <source>
        <strain evidence="4">Hildebrandi</strain>
    </source>
</reference>
<dbReference type="GO" id="GO:0017025">
    <property type="term" value="F:TBP-class protein binding"/>
    <property type="evidence" value="ECO:0007669"/>
    <property type="project" value="InterPro"/>
</dbReference>
<dbReference type="CDD" id="cd04369">
    <property type="entry name" value="Bromodomain"/>
    <property type="match status" value="1"/>
</dbReference>
<evidence type="ECO:0000313" key="4">
    <source>
        <dbReference type="EMBL" id="KAG7362212.1"/>
    </source>
</evidence>
<dbReference type="PANTHER" id="PTHR13900:SF0">
    <property type="entry name" value="TRANSCRIPTION INITIATION FACTOR TFIID SUBUNIT 1"/>
    <property type="match status" value="1"/>
</dbReference>
<sequence length="350" mass="40797">MSEFKTPSGVALSVSVTSSGGSPPSGTSEEVLRRQLRAALQRMAQREPLEPSYKRLLQRNTITRQPATIPKNKFYKAIGSRLRERVEVYSREIQGKDPFDRIMQRKPLVEQEMRTAFTLREAKDYEQKPLLEATLIATAMHPERKRSLDGMALFLQARKEKVLKVGSSFSAVSRTEAARQQTLLENQKQQARQWEEARLQRERDERRRREEELASERRKRESGPQAALQKIIEPVFRKLWEMEFATLGGSNPFRIVIDRETAQHIAPDYFSVITTPMNLTYIQEKVRKMQYSTLPEFFGDVDLMINNALKYNLGEENPYRIAALELKAFHEKIVKRVWKSIQEKQQNRNK</sequence>
<dbReference type="InterPro" id="IPR001487">
    <property type="entry name" value="Bromodomain"/>
</dbReference>
<dbReference type="Proteomes" id="UP000693970">
    <property type="component" value="Unassembled WGS sequence"/>
</dbReference>
<dbReference type="AlphaFoldDB" id="A0A9K3LHL9"/>
<accession>A0A9K3LHL9</accession>
<dbReference type="OrthoDB" id="21449at2759"/>
<keyword evidence="5" id="KW-1185">Reference proteome</keyword>
<feature type="compositionally biased region" description="Low complexity" evidence="2">
    <location>
        <begin position="13"/>
        <end position="29"/>
    </location>
</feature>
<dbReference type="GO" id="GO:0004402">
    <property type="term" value="F:histone acetyltransferase activity"/>
    <property type="evidence" value="ECO:0007669"/>
    <property type="project" value="InterPro"/>
</dbReference>
<reference evidence="4" key="1">
    <citation type="journal article" date="2021" name="Sci. Rep.">
        <title>Diploid genomic architecture of Nitzschia inconspicua, an elite biomass production diatom.</title>
        <authorList>
            <person name="Oliver A."/>
            <person name="Podell S."/>
            <person name="Pinowska A."/>
            <person name="Traller J.C."/>
            <person name="Smith S.R."/>
            <person name="McClure R."/>
            <person name="Beliaev A."/>
            <person name="Bohutskyi P."/>
            <person name="Hill E.A."/>
            <person name="Rabines A."/>
            <person name="Zheng H."/>
            <person name="Allen L.Z."/>
            <person name="Kuo A."/>
            <person name="Grigoriev I.V."/>
            <person name="Allen A.E."/>
            <person name="Hazlebeck D."/>
            <person name="Allen E.E."/>
        </authorList>
    </citation>
    <scope>NUCLEOTIDE SEQUENCE</scope>
    <source>
        <strain evidence="4">Hildebrandi</strain>
    </source>
</reference>
<evidence type="ECO:0000256" key="1">
    <source>
        <dbReference type="PROSITE-ProRule" id="PRU00035"/>
    </source>
</evidence>
<feature type="region of interest" description="Disordered" evidence="2">
    <location>
        <begin position="184"/>
        <end position="225"/>
    </location>
</feature>
<dbReference type="PROSITE" id="PS50014">
    <property type="entry name" value="BROMODOMAIN_2"/>
    <property type="match status" value="1"/>
</dbReference>
<gene>
    <name evidence="4" type="ORF">IV203_025878</name>
</gene>
<evidence type="ECO:0000256" key="2">
    <source>
        <dbReference type="SAM" id="MobiDB-lite"/>
    </source>
</evidence>